<reference evidence="3" key="1">
    <citation type="submission" date="2017-08" db="EMBL/GenBank/DDBJ databases">
        <authorList>
            <person name="Cuomo C."/>
            <person name="Billmyre B."/>
            <person name="Heitman J."/>
        </authorList>
    </citation>
    <scope>NUCLEOTIDE SEQUENCE</scope>
    <source>
        <strain evidence="3">CBS 12478</strain>
    </source>
</reference>
<reference evidence="3" key="2">
    <citation type="submission" date="2024-01" db="EMBL/GenBank/DDBJ databases">
        <title>Comparative genomics of Cryptococcus and Kwoniella reveals pathogenesis evolution and contrasting modes of karyotype evolution via chromosome fusion or intercentromeric recombination.</title>
        <authorList>
            <person name="Coelho M.A."/>
            <person name="David-Palma M."/>
            <person name="Shea T."/>
            <person name="Bowers K."/>
            <person name="McGinley-Smith S."/>
            <person name="Mohammad A.W."/>
            <person name="Gnirke A."/>
            <person name="Yurkov A.M."/>
            <person name="Nowrousian M."/>
            <person name="Sun S."/>
            <person name="Cuomo C.A."/>
            <person name="Heitman J."/>
        </authorList>
    </citation>
    <scope>NUCLEOTIDE SEQUENCE</scope>
    <source>
        <strain evidence="3">CBS 12478</strain>
    </source>
</reference>
<feature type="compositionally biased region" description="Basic and acidic residues" evidence="1">
    <location>
        <begin position="270"/>
        <end position="288"/>
    </location>
</feature>
<feature type="compositionally biased region" description="Basic and acidic residues" evidence="1">
    <location>
        <begin position="218"/>
        <end position="228"/>
    </location>
</feature>
<evidence type="ECO:0000256" key="1">
    <source>
        <dbReference type="SAM" id="MobiDB-lite"/>
    </source>
</evidence>
<keyword evidence="2" id="KW-0812">Transmembrane</keyword>
<accession>A0AAJ8LEP1</accession>
<evidence type="ECO:0000256" key="2">
    <source>
        <dbReference type="SAM" id="Phobius"/>
    </source>
</evidence>
<evidence type="ECO:0000313" key="3">
    <source>
        <dbReference type="EMBL" id="WWD16472.1"/>
    </source>
</evidence>
<feature type="compositionally biased region" description="Low complexity" evidence="1">
    <location>
        <begin position="229"/>
        <end position="255"/>
    </location>
</feature>
<dbReference type="EMBL" id="CP144052">
    <property type="protein sequence ID" value="WWD16472.1"/>
    <property type="molecule type" value="Genomic_DNA"/>
</dbReference>
<organism evidence="3 4">
    <name type="scientific">Kwoniella shandongensis</name>
    <dbReference type="NCBI Taxonomy" id="1734106"/>
    <lineage>
        <taxon>Eukaryota</taxon>
        <taxon>Fungi</taxon>
        <taxon>Dikarya</taxon>
        <taxon>Basidiomycota</taxon>
        <taxon>Agaricomycotina</taxon>
        <taxon>Tremellomycetes</taxon>
        <taxon>Tremellales</taxon>
        <taxon>Cryptococcaceae</taxon>
        <taxon>Kwoniella</taxon>
    </lineage>
</organism>
<protein>
    <submittedName>
        <fullName evidence="3">Uncharacterized protein</fullName>
    </submittedName>
</protein>
<keyword evidence="2" id="KW-1133">Transmembrane helix</keyword>
<dbReference type="AlphaFoldDB" id="A0AAJ8LEP1"/>
<gene>
    <name evidence="3" type="ORF">CI109_100898</name>
</gene>
<dbReference type="KEGG" id="ksn:43586666"/>
<proteinExistence type="predicted"/>
<sequence length="288" mass="33212">MSRKPTIQDSAALTSVPNWTPAQQAALYHIHLAQQAEKDEAKAIKEKEKKERKVREEVRPEEVEGGKIVDGWINDWCPPLFTFLDVFAPPHIAIAIFVLAHLTFWYYTPWYFHFFLSWPTTYFIPLWCTYKSIRNGQDKVLWLSHWPILSFVEYLEILLFRDQARALIWWPKLKAIFCIVMYCIIDNDVVLDSRGRPKEKKPVFGAIKLAEKFLPAKQTEKEKDKGKESSNSSKDPSGSRSDRSGSSSRNRSKSSSGDKAKASSRSSLSDPKRKEKEKEKEQSKGKAK</sequence>
<feature type="region of interest" description="Disordered" evidence="1">
    <location>
        <begin position="218"/>
        <end position="288"/>
    </location>
</feature>
<dbReference type="GeneID" id="43586666"/>
<keyword evidence="4" id="KW-1185">Reference proteome</keyword>
<feature type="transmembrane region" description="Helical" evidence="2">
    <location>
        <begin position="80"/>
        <end position="104"/>
    </location>
</feature>
<dbReference type="RefSeq" id="XP_065822933.1">
    <property type="nucleotide sequence ID" value="XM_065966861.1"/>
</dbReference>
<name>A0AAJ8LEP1_9TREE</name>
<evidence type="ECO:0000313" key="4">
    <source>
        <dbReference type="Proteomes" id="UP000322225"/>
    </source>
</evidence>
<dbReference type="Proteomes" id="UP000322225">
    <property type="component" value="Chromosome 2"/>
</dbReference>
<keyword evidence="2" id="KW-0472">Membrane</keyword>